<gene>
    <name evidence="2" type="ORF">EGYM00392_LOCUS51725</name>
</gene>
<evidence type="ECO:0000313" key="2">
    <source>
        <dbReference type="EMBL" id="CAD9040558.1"/>
    </source>
</evidence>
<reference evidence="2" key="1">
    <citation type="submission" date="2021-01" db="EMBL/GenBank/DDBJ databases">
        <authorList>
            <person name="Corre E."/>
            <person name="Pelletier E."/>
            <person name="Niang G."/>
            <person name="Scheremetjew M."/>
            <person name="Finn R."/>
            <person name="Kale V."/>
            <person name="Holt S."/>
            <person name="Cochrane G."/>
            <person name="Meng A."/>
            <person name="Brown T."/>
            <person name="Cohen L."/>
        </authorList>
    </citation>
    <scope>NUCLEOTIDE SEQUENCE</scope>
    <source>
        <strain evidence="2">NIES-381</strain>
    </source>
</reference>
<dbReference type="EMBL" id="HBGA01140822">
    <property type="protein sequence ID" value="CAD9040558.1"/>
    <property type="molecule type" value="Transcribed_RNA"/>
</dbReference>
<sequence length="368" mass="40373">MHHWRDKYDYHGCFVHHHQLKQGPSVSHTQILVRAEKFCINANVNFDGCLGAWAPLPRAPITLHSDEIGITQRLAVGPGDVIHGLCDCPGVPNPLVFNTLQDLEVLLENLLAPNPKWHLATCARVCALSRHAPEAYGCVAVQAIPSCNRFKAGPEADRIQHVVKAWEQHADQYGPIVHHATDADRKRAAAYLTLSVFVASLLSWDHLLINQEDTTVWDVTGESRDVLICSYPWLHETTSDRTTGKVWMWMADLANLCHRPCMGIAQVVNGLVLPCRPCQGLSHNGRPVPALRPPSARPLPYLRLPDARPPSILGPPSARHPPALHLPSACPLCLPSARPLPTLGLPSASPQPALSRPFARPRTALSPP</sequence>
<evidence type="ECO:0000256" key="1">
    <source>
        <dbReference type="SAM" id="MobiDB-lite"/>
    </source>
</evidence>
<accession>A0A7S1JED9</accession>
<protein>
    <submittedName>
        <fullName evidence="2">Uncharacterized protein</fullName>
    </submittedName>
</protein>
<proteinExistence type="predicted"/>
<feature type="region of interest" description="Disordered" evidence="1">
    <location>
        <begin position="344"/>
        <end position="368"/>
    </location>
</feature>
<dbReference type="AlphaFoldDB" id="A0A7S1JED9"/>
<organism evidence="2">
    <name type="scientific">Eutreptiella gymnastica</name>
    <dbReference type="NCBI Taxonomy" id="73025"/>
    <lineage>
        <taxon>Eukaryota</taxon>
        <taxon>Discoba</taxon>
        <taxon>Euglenozoa</taxon>
        <taxon>Euglenida</taxon>
        <taxon>Spirocuta</taxon>
        <taxon>Euglenophyceae</taxon>
        <taxon>Eutreptiales</taxon>
        <taxon>Eutreptiaceae</taxon>
        <taxon>Eutreptiella</taxon>
    </lineage>
</organism>
<name>A0A7S1JED9_9EUGL</name>